<dbReference type="Pfam" id="PF02608">
    <property type="entry name" value="Bmp"/>
    <property type="match status" value="1"/>
</dbReference>
<dbReference type="Proteomes" id="UP001208771">
    <property type="component" value="Unassembled WGS sequence"/>
</dbReference>
<dbReference type="GO" id="GO:0005886">
    <property type="term" value="C:plasma membrane"/>
    <property type="evidence" value="ECO:0007669"/>
    <property type="project" value="InterPro"/>
</dbReference>
<reference evidence="4" key="1">
    <citation type="submission" date="2022-07" db="EMBL/GenBank/DDBJ databases">
        <title>Ectorhizobium quercum gen.nov., sp. nov.</title>
        <authorList>
            <person name="Ma T."/>
            <person name="Li Y."/>
        </authorList>
    </citation>
    <scope>NUCLEOTIDE SEQUENCE</scope>
    <source>
        <strain evidence="4">BDR2-2</strain>
    </source>
</reference>
<name>A0AAE3SVI1_9HYPH</name>
<evidence type="ECO:0000313" key="4">
    <source>
        <dbReference type="EMBL" id="MCX8997688.1"/>
    </source>
</evidence>
<sequence length="357" mass="38646">MKKLFITLAASAALLGGLATTASAEDKQKICFVYVGSKTDGGWTQAHDIGRLELEKALGDKIETSYLENIPEGPDAERAIERMARSGCNLVFTTSFGFMDATVKVAEKFPDVKFEHATGYKSAENVATYNSRFYEGRYIQGQIAAKLSEKGVAGYIASFPIPEVVMGINAFLLGAQSVNPDFKVKVVWANTWFDPGKEADAAKALIDQGVDILTQHTDTTAPMQVAAERGIKAFGQASDMIAAGPTTQLTAIVDTWGAYYIKRVNALIDGTWKTESVWDGLKDGILTMAPYTNMPDDVKTLAEDTEAKIKSGELHPFTGPINKQDGSEWLKEGEKAEDGVLLGMNFYVAGVDDTLPN</sequence>
<feature type="signal peptide" evidence="2">
    <location>
        <begin position="1"/>
        <end position="24"/>
    </location>
</feature>
<gene>
    <name evidence="4" type="ORF">NOF55_11295</name>
</gene>
<keyword evidence="1 2" id="KW-0732">Signal</keyword>
<dbReference type="AlphaFoldDB" id="A0AAE3SVI1"/>
<evidence type="ECO:0000256" key="2">
    <source>
        <dbReference type="SAM" id="SignalP"/>
    </source>
</evidence>
<evidence type="ECO:0000259" key="3">
    <source>
        <dbReference type="Pfam" id="PF02608"/>
    </source>
</evidence>
<feature type="chain" id="PRO_5042011438" evidence="2">
    <location>
        <begin position="25"/>
        <end position="357"/>
    </location>
</feature>
<protein>
    <submittedName>
        <fullName evidence="4">BMP family ABC transporter substrate-binding protein</fullName>
    </submittedName>
</protein>
<keyword evidence="5" id="KW-1185">Reference proteome</keyword>
<comment type="caution">
    <text evidence="4">The sequence shown here is derived from an EMBL/GenBank/DDBJ whole genome shotgun (WGS) entry which is preliminary data.</text>
</comment>
<dbReference type="PANTHER" id="PTHR43208:SF1">
    <property type="entry name" value="ABC TRANSPORTER SUBSTRATE-BINDING PROTEIN"/>
    <property type="match status" value="1"/>
</dbReference>
<dbReference type="PANTHER" id="PTHR43208">
    <property type="entry name" value="ABC TRANSPORTER SUBSTRATE-BINDING PROTEIN"/>
    <property type="match status" value="1"/>
</dbReference>
<dbReference type="InterPro" id="IPR003760">
    <property type="entry name" value="PnrA-like"/>
</dbReference>
<accession>A0AAE3SVI1</accession>
<dbReference type="Gene3D" id="3.40.50.2300">
    <property type="match status" value="2"/>
</dbReference>
<proteinExistence type="predicted"/>
<dbReference type="CDD" id="cd19963">
    <property type="entry name" value="PBP1_BMP-like"/>
    <property type="match status" value="1"/>
</dbReference>
<organism evidence="4 5">
    <name type="scientific">Ectorhizobium quercum</name>
    <dbReference type="NCBI Taxonomy" id="2965071"/>
    <lineage>
        <taxon>Bacteria</taxon>
        <taxon>Pseudomonadati</taxon>
        <taxon>Pseudomonadota</taxon>
        <taxon>Alphaproteobacteria</taxon>
        <taxon>Hyphomicrobiales</taxon>
        <taxon>Rhizobiaceae</taxon>
        <taxon>Ectorhizobium</taxon>
    </lineage>
</organism>
<evidence type="ECO:0000313" key="5">
    <source>
        <dbReference type="Proteomes" id="UP001208771"/>
    </source>
</evidence>
<dbReference type="EMBL" id="JANFPI010000003">
    <property type="protein sequence ID" value="MCX8997688.1"/>
    <property type="molecule type" value="Genomic_DNA"/>
</dbReference>
<feature type="domain" description="ABC transporter substrate-binding protein PnrA-like" evidence="3">
    <location>
        <begin position="27"/>
        <end position="310"/>
    </location>
</feature>
<evidence type="ECO:0000256" key="1">
    <source>
        <dbReference type="ARBA" id="ARBA00022729"/>
    </source>
</evidence>
<dbReference type="InterPro" id="IPR052910">
    <property type="entry name" value="ABC-Purine-Binding"/>
</dbReference>
<dbReference type="RefSeq" id="WP_306411466.1">
    <property type="nucleotide sequence ID" value="NZ_JANFPI010000003.1"/>
</dbReference>